<organism evidence="1 2">
    <name type="scientific">Evansella cellulosilytica (strain ATCC 21833 / DSM 2522 / FERM P-1141 / JCM 9156 / N-4)</name>
    <name type="common">Bacillus cellulosilyticus</name>
    <dbReference type="NCBI Taxonomy" id="649639"/>
    <lineage>
        <taxon>Bacteria</taxon>
        <taxon>Bacillati</taxon>
        <taxon>Bacillota</taxon>
        <taxon>Bacilli</taxon>
        <taxon>Bacillales</taxon>
        <taxon>Bacillaceae</taxon>
        <taxon>Evansella</taxon>
    </lineage>
</organism>
<dbReference type="PROSITE" id="PS51257">
    <property type="entry name" value="PROKAR_LIPOPROTEIN"/>
    <property type="match status" value="1"/>
</dbReference>
<dbReference type="Proteomes" id="UP000001401">
    <property type="component" value="Chromosome"/>
</dbReference>
<evidence type="ECO:0000313" key="1">
    <source>
        <dbReference type="EMBL" id="ADU28548.1"/>
    </source>
</evidence>
<dbReference type="Gene3D" id="2.50.20.10">
    <property type="entry name" value="Lipoprotein localisation LolA/LolB/LppX"/>
    <property type="match status" value="1"/>
</dbReference>
<dbReference type="eggNOG" id="COG2834">
    <property type="taxonomic scope" value="Bacteria"/>
</dbReference>
<gene>
    <name evidence="1" type="ordered locus">Bcell_0261</name>
</gene>
<dbReference type="KEGG" id="bco:Bcell_0261"/>
<dbReference type="HOGENOM" id="CLU_743358_0_0_9"/>
<dbReference type="PANTHER" id="PTHR37507">
    <property type="entry name" value="SPORULATION PROTEIN YDCC"/>
    <property type="match status" value="1"/>
</dbReference>
<protein>
    <recommendedName>
        <fullName evidence="3">MucB/RseB N-terminal domain-containing protein</fullName>
    </recommendedName>
</protein>
<sequence precursor="true">MKNMTLLIGLITIALIGAGCTSSQVGVSADELYSNILSTNDDFFAYYAEGEMTFHYGDGLSEKATFKEHVSQEGKRKVITIDNATNQQSIAVNDGFDLYFYEEANDTAIKIDLSDEAIPTLTHREQVTSMLENMKDTHYYEVKGEVVVNGIDTYHMVLTAKESNLLIGDIELWVDKKTWFMVKGISVAGDITTTIEYKEIDFSPQFDDDTFTIDLPSHITFTEVNDTLNESIKIIDSISDAEEIVQTPFYLFDEEDLSLLSIESYSLSGEIQEEVTLYYWKNDIPYLSLSVAPTYNEDAYLGGEKVTIRGSIVAEYLESLRYLIWDENNIQYSISILHPDVELDDIIQLVNEMKLSND</sequence>
<dbReference type="EMBL" id="CP002394">
    <property type="protein sequence ID" value="ADU28548.1"/>
    <property type="molecule type" value="Genomic_DNA"/>
</dbReference>
<dbReference type="STRING" id="649639.Bcell_0261"/>
<evidence type="ECO:0008006" key="3">
    <source>
        <dbReference type="Google" id="ProtNLM"/>
    </source>
</evidence>
<name>E6TU88_EVAC2</name>
<proteinExistence type="predicted"/>
<dbReference type="RefSeq" id="WP_013486889.1">
    <property type="nucleotide sequence ID" value="NC_014829.1"/>
</dbReference>
<reference evidence="1 2" key="1">
    <citation type="submission" date="2010-12" db="EMBL/GenBank/DDBJ databases">
        <title>Complete sequence of Bacillus cellulosilyticus DSM 2522.</title>
        <authorList>
            <consortium name="US DOE Joint Genome Institute"/>
            <person name="Lucas S."/>
            <person name="Copeland A."/>
            <person name="Lapidus A."/>
            <person name="Cheng J.-F."/>
            <person name="Bruce D."/>
            <person name="Goodwin L."/>
            <person name="Pitluck S."/>
            <person name="Chertkov O."/>
            <person name="Detter J.C."/>
            <person name="Han C."/>
            <person name="Tapia R."/>
            <person name="Land M."/>
            <person name="Hauser L."/>
            <person name="Jeffries C."/>
            <person name="Kyrpides N."/>
            <person name="Ivanova N."/>
            <person name="Mikhailova N."/>
            <person name="Brumm P."/>
            <person name="Mead D."/>
            <person name="Woyke T."/>
        </authorList>
    </citation>
    <scope>NUCLEOTIDE SEQUENCE [LARGE SCALE GENOMIC DNA]</scope>
    <source>
        <strain evidence="2">ATCC 21833 / DSM 2522 / FERM P-1141 / JCM 9156 / N-4</strain>
    </source>
</reference>
<dbReference type="SUPFAM" id="SSF89392">
    <property type="entry name" value="Prokaryotic lipoproteins and lipoprotein localization factors"/>
    <property type="match status" value="1"/>
</dbReference>
<dbReference type="PANTHER" id="PTHR37507:SF2">
    <property type="entry name" value="SPORULATION PROTEIN YDCC"/>
    <property type="match status" value="1"/>
</dbReference>
<dbReference type="InterPro" id="IPR029046">
    <property type="entry name" value="LolA/LolB/LppX"/>
</dbReference>
<dbReference type="OrthoDB" id="2389132at2"/>
<dbReference type="InterPro" id="IPR052944">
    <property type="entry name" value="Sporulation_related"/>
</dbReference>
<evidence type="ECO:0000313" key="2">
    <source>
        <dbReference type="Proteomes" id="UP000001401"/>
    </source>
</evidence>
<dbReference type="AlphaFoldDB" id="E6TU88"/>
<keyword evidence="2" id="KW-1185">Reference proteome</keyword>
<accession>E6TU88</accession>